<dbReference type="Proteomes" id="UP000622687">
    <property type="component" value="Unassembled WGS sequence"/>
</dbReference>
<dbReference type="GO" id="GO:0003677">
    <property type="term" value="F:DNA binding"/>
    <property type="evidence" value="ECO:0007669"/>
    <property type="project" value="UniProtKB-UniRule"/>
</dbReference>
<dbReference type="PROSITE" id="PS50977">
    <property type="entry name" value="HTH_TETR_2"/>
    <property type="match status" value="1"/>
</dbReference>
<evidence type="ECO:0000259" key="3">
    <source>
        <dbReference type="PROSITE" id="PS50977"/>
    </source>
</evidence>
<dbReference type="InterPro" id="IPR009057">
    <property type="entry name" value="Homeodomain-like_sf"/>
</dbReference>
<keyword evidence="5" id="KW-1185">Reference proteome</keyword>
<organism evidence="4 5">
    <name type="scientific">Clostridium aciditolerans</name>
    <dbReference type="NCBI Taxonomy" id="339861"/>
    <lineage>
        <taxon>Bacteria</taxon>
        <taxon>Bacillati</taxon>
        <taxon>Bacillota</taxon>
        <taxon>Clostridia</taxon>
        <taxon>Eubacteriales</taxon>
        <taxon>Clostridiaceae</taxon>
        <taxon>Clostridium</taxon>
    </lineage>
</organism>
<comment type="caution">
    <text evidence="4">The sequence shown here is derived from an EMBL/GenBank/DDBJ whole genome shotgun (WGS) entry which is preliminary data.</text>
</comment>
<evidence type="ECO:0000313" key="4">
    <source>
        <dbReference type="EMBL" id="MBI6872233.1"/>
    </source>
</evidence>
<evidence type="ECO:0000313" key="5">
    <source>
        <dbReference type="Proteomes" id="UP000622687"/>
    </source>
</evidence>
<dbReference type="AlphaFoldDB" id="A0A934M450"/>
<dbReference type="SUPFAM" id="SSF46689">
    <property type="entry name" value="Homeodomain-like"/>
    <property type="match status" value="1"/>
</dbReference>
<dbReference type="EMBL" id="JAEEGB010000006">
    <property type="protein sequence ID" value="MBI6872233.1"/>
    <property type="molecule type" value="Genomic_DNA"/>
</dbReference>
<name>A0A934M450_9CLOT</name>
<dbReference type="InterPro" id="IPR001647">
    <property type="entry name" value="HTH_TetR"/>
</dbReference>
<gene>
    <name evidence="4" type="ORF">I6U51_05860</name>
</gene>
<feature type="DNA-binding region" description="H-T-H motif" evidence="2">
    <location>
        <begin position="21"/>
        <end position="40"/>
    </location>
</feature>
<evidence type="ECO:0000256" key="1">
    <source>
        <dbReference type="ARBA" id="ARBA00023125"/>
    </source>
</evidence>
<reference evidence="4" key="1">
    <citation type="submission" date="2020-12" db="EMBL/GenBank/DDBJ databases">
        <title>Clostridium thailandense sp. nov., a novel acetogenic bacterium isolated from peat land soil in Thailand.</title>
        <authorList>
            <person name="Chaikitkaew S."/>
            <person name="Birkeland N.K."/>
        </authorList>
    </citation>
    <scope>NUCLEOTIDE SEQUENCE</scope>
    <source>
        <strain evidence="4">DSM 17425</strain>
    </source>
</reference>
<sequence>MKYFIDAVQKIIKEEGIDFVTIRKVSDIAGFNSATIYNYFNNLNELIFFSSIKYLEDYAHDLSNYVKNHDNALDTFMNIWKCFCHHSYSNPKVYYNLFFEERVNPSNSSIKNYFDIFSDEINNQSEELLPMLLGERIYDRNLTVLKKCANEGFIAEKDLEQINEMILLIYHSMLYKVLKRQCDYTVEEATERTLSYISHTIDSFR</sequence>
<evidence type="ECO:0000256" key="2">
    <source>
        <dbReference type="PROSITE-ProRule" id="PRU00335"/>
    </source>
</evidence>
<accession>A0A934M450</accession>
<dbReference type="Gene3D" id="1.10.357.10">
    <property type="entry name" value="Tetracycline Repressor, domain 2"/>
    <property type="match status" value="1"/>
</dbReference>
<keyword evidence="1 2" id="KW-0238">DNA-binding</keyword>
<proteinExistence type="predicted"/>
<protein>
    <submittedName>
        <fullName evidence="4">TetR/AcrR family transcriptional regulator</fullName>
    </submittedName>
</protein>
<feature type="domain" description="HTH tetR-type" evidence="3">
    <location>
        <begin position="1"/>
        <end position="58"/>
    </location>
</feature>